<comment type="similarity">
    <text evidence="1">Belongs to the AAA ATPase family. BCS1 subfamily.</text>
</comment>
<comment type="caution">
    <text evidence="3">The sequence shown here is derived from an EMBL/GenBank/DDBJ whole genome shotgun (WGS) entry which is preliminary data.</text>
</comment>
<dbReference type="InterPro" id="IPR003959">
    <property type="entry name" value="ATPase_AAA_core"/>
</dbReference>
<dbReference type="SMART" id="SM00382">
    <property type="entry name" value="AAA"/>
    <property type="match status" value="1"/>
</dbReference>
<dbReference type="GO" id="GO:0005524">
    <property type="term" value="F:ATP binding"/>
    <property type="evidence" value="ECO:0007669"/>
    <property type="project" value="InterPro"/>
</dbReference>
<proteinExistence type="inferred from homology"/>
<dbReference type="InterPro" id="IPR050747">
    <property type="entry name" value="Mitochondrial_chaperone_BCS1"/>
</dbReference>
<evidence type="ECO:0000313" key="3">
    <source>
        <dbReference type="EMBL" id="GAF67889.1"/>
    </source>
</evidence>
<dbReference type="InterPro" id="IPR003593">
    <property type="entry name" value="AAA+_ATPase"/>
</dbReference>
<dbReference type="InterPro" id="IPR027417">
    <property type="entry name" value="P-loop_NTPase"/>
</dbReference>
<reference evidence="3" key="1">
    <citation type="journal article" date="2014" name="Front. Microbiol.">
        <title>High frequency of phylogenetically diverse reductive dehalogenase-homologous genes in deep subseafloor sedimentary metagenomes.</title>
        <authorList>
            <person name="Kawai M."/>
            <person name="Futagami T."/>
            <person name="Toyoda A."/>
            <person name="Takaki Y."/>
            <person name="Nishi S."/>
            <person name="Hori S."/>
            <person name="Arai W."/>
            <person name="Tsubouchi T."/>
            <person name="Morono Y."/>
            <person name="Uchiyama I."/>
            <person name="Ito T."/>
            <person name="Fujiyama A."/>
            <person name="Inagaki F."/>
            <person name="Takami H."/>
        </authorList>
    </citation>
    <scope>NUCLEOTIDE SEQUENCE</scope>
    <source>
        <strain evidence="3">Expedition CK06-06</strain>
    </source>
</reference>
<dbReference type="Gene3D" id="3.40.50.300">
    <property type="entry name" value="P-loop containing nucleotide triphosphate hydrolases"/>
    <property type="match status" value="1"/>
</dbReference>
<dbReference type="AlphaFoldDB" id="X0RG64"/>
<evidence type="ECO:0000256" key="1">
    <source>
        <dbReference type="ARBA" id="ARBA00007448"/>
    </source>
</evidence>
<gene>
    <name evidence="3" type="ORF">S01H1_16866</name>
</gene>
<dbReference type="SUPFAM" id="SSF52540">
    <property type="entry name" value="P-loop containing nucleoside triphosphate hydrolases"/>
    <property type="match status" value="1"/>
</dbReference>
<protein>
    <recommendedName>
        <fullName evidence="2">AAA+ ATPase domain-containing protein</fullName>
    </recommendedName>
</protein>
<dbReference type="PANTHER" id="PTHR23070">
    <property type="entry name" value="BCS1 AAA-TYPE ATPASE"/>
    <property type="match status" value="1"/>
</dbReference>
<dbReference type="GO" id="GO:0016887">
    <property type="term" value="F:ATP hydrolysis activity"/>
    <property type="evidence" value="ECO:0007669"/>
    <property type="project" value="InterPro"/>
</dbReference>
<sequence>MNEETKSEEMPESILGVRKSSVGKMIEKCRSTYLIPKSFSTIMFSTNWRRIRKFGRIHKDSKHSSVLYIIDDQVNITVSNHSKHKMHDDLYPSYYYNGEHFKIFADSIYDRDMYSFAIIFIKDYDEFSKSFLTISGDLTKGVYGLLSTCDGYSFESVPIDKTNLPVLNHSFKEDIINDIMSFFNRKDFYTANDLPYRRGILLYGPPGVGKTMLIKHVLNEFKDKIYSIILECKNGLDLHLLHFLDEILEDNFRILVLEDIDGILSHERSGVLNMLDGIKELNNTLIIATTNFPERLDPGFIDRPRANSGL</sequence>
<feature type="domain" description="AAA+ ATPase" evidence="2">
    <location>
        <begin position="196"/>
        <end position="307"/>
    </location>
</feature>
<evidence type="ECO:0000259" key="2">
    <source>
        <dbReference type="SMART" id="SM00382"/>
    </source>
</evidence>
<dbReference type="Pfam" id="PF00004">
    <property type="entry name" value="AAA"/>
    <property type="match status" value="1"/>
</dbReference>
<name>X0RG64_9ZZZZ</name>
<accession>X0RG64</accession>
<dbReference type="EMBL" id="BARS01008905">
    <property type="protein sequence ID" value="GAF67889.1"/>
    <property type="molecule type" value="Genomic_DNA"/>
</dbReference>
<feature type="non-terminal residue" evidence="3">
    <location>
        <position position="310"/>
    </location>
</feature>
<organism evidence="3">
    <name type="scientific">marine sediment metagenome</name>
    <dbReference type="NCBI Taxonomy" id="412755"/>
    <lineage>
        <taxon>unclassified sequences</taxon>
        <taxon>metagenomes</taxon>
        <taxon>ecological metagenomes</taxon>
    </lineage>
</organism>